<keyword evidence="2" id="KW-1185">Reference proteome</keyword>
<reference evidence="2" key="1">
    <citation type="journal article" date="2019" name="Int. J. Syst. Evol. Microbiol.">
        <title>The Global Catalogue of Microorganisms (GCM) 10K type strain sequencing project: providing services to taxonomists for standard genome sequencing and annotation.</title>
        <authorList>
            <consortium name="The Broad Institute Genomics Platform"/>
            <consortium name="The Broad Institute Genome Sequencing Center for Infectious Disease"/>
            <person name="Wu L."/>
            <person name="Ma J."/>
        </authorList>
    </citation>
    <scope>NUCLEOTIDE SEQUENCE [LARGE SCALE GENOMIC DNA]</scope>
    <source>
        <strain evidence="2">JCM 17551</strain>
    </source>
</reference>
<dbReference type="EMBL" id="BAABBN010000004">
    <property type="protein sequence ID" value="GAA3919311.1"/>
    <property type="molecule type" value="Genomic_DNA"/>
</dbReference>
<evidence type="ECO:0000313" key="1">
    <source>
        <dbReference type="EMBL" id="GAA3919311.1"/>
    </source>
</evidence>
<gene>
    <name evidence="1" type="ORF">GCM10022277_13390</name>
</gene>
<dbReference type="RefSeq" id="WP_344796757.1">
    <property type="nucleotide sequence ID" value="NZ_BAABBN010000004.1"/>
</dbReference>
<organism evidence="1 2">
    <name type="scientific">Litoribacillus peritrichatus</name>
    <dbReference type="NCBI Taxonomy" id="718191"/>
    <lineage>
        <taxon>Bacteria</taxon>
        <taxon>Pseudomonadati</taxon>
        <taxon>Pseudomonadota</taxon>
        <taxon>Gammaproteobacteria</taxon>
        <taxon>Oceanospirillales</taxon>
        <taxon>Oceanospirillaceae</taxon>
        <taxon>Litoribacillus</taxon>
    </lineage>
</organism>
<comment type="caution">
    <text evidence="1">The sequence shown here is derived from an EMBL/GenBank/DDBJ whole genome shotgun (WGS) entry which is preliminary data.</text>
</comment>
<name>A0ABP7MAS8_9GAMM</name>
<sequence length="106" mass="12385">MESKEIEFDSELFKDLKKIADREGFQECLEILSTYNNQKLTLSQDQAQYLTDVLGFEATRLSLKSPYSDEHPNYTEEGADEWADFCQSVVPHAMNCIKRYFDVEEE</sequence>
<accession>A0ABP7MAS8</accession>
<proteinExistence type="predicted"/>
<dbReference type="Proteomes" id="UP001501565">
    <property type="component" value="Unassembled WGS sequence"/>
</dbReference>
<protein>
    <submittedName>
        <fullName evidence="1">Uncharacterized protein</fullName>
    </submittedName>
</protein>
<evidence type="ECO:0000313" key="2">
    <source>
        <dbReference type="Proteomes" id="UP001501565"/>
    </source>
</evidence>